<dbReference type="Gene3D" id="3.30.70.1700">
    <property type="entry name" value="Phage minor tail protein U"/>
    <property type="match status" value="1"/>
</dbReference>
<dbReference type="AlphaFoldDB" id="A0A1F6THB6"/>
<protein>
    <recommendedName>
        <fullName evidence="3">Tail terminator</fullName>
    </recommendedName>
</protein>
<sequence>MANHRAEQIVVAVLAKVTGLTTTGARAFRGRLYPLQASDLPAVLVYMGADTDPMVHSQSLRDSTIEIGLDAVVQSVTTQIDTLLNQVRKEIIIALAADYTQGLGFVLDSTEGDADEPDLSGAADQPIGRMRLRWRIRYRRSRTDPSA</sequence>
<evidence type="ECO:0000313" key="1">
    <source>
        <dbReference type="EMBL" id="OGI44523.1"/>
    </source>
</evidence>
<evidence type="ECO:0008006" key="3">
    <source>
        <dbReference type="Google" id="ProtNLM"/>
    </source>
</evidence>
<gene>
    <name evidence="1" type="ORF">A2V92_03725</name>
</gene>
<dbReference type="EMBL" id="MFST01000045">
    <property type="protein sequence ID" value="OGI44523.1"/>
    <property type="molecule type" value="Genomic_DNA"/>
</dbReference>
<comment type="caution">
    <text evidence="1">The sequence shown here is derived from an EMBL/GenBank/DDBJ whole genome shotgun (WGS) entry which is preliminary data.</text>
</comment>
<proteinExistence type="predicted"/>
<dbReference type="InterPro" id="IPR038512">
    <property type="entry name" value="GpU-like_sf"/>
</dbReference>
<accession>A0A1F6THB6</accession>
<organism evidence="1 2">
    <name type="scientific">Candidatus Muproteobacteria bacterium RBG_16_65_31</name>
    <dbReference type="NCBI Taxonomy" id="1817759"/>
    <lineage>
        <taxon>Bacteria</taxon>
        <taxon>Pseudomonadati</taxon>
        <taxon>Pseudomonadota</taxon>
        <taxon>Candidatus Muproteobacteria</taxon>
    </lineage>
</organism>
<dbReference type="Proteomes" id="UP000179344">
    <property type="component" value="Unassembled WGS sequence"/>
</dbReference>
<evidence type="ECO:0000313" key="2">
    <source>
        <dbReference type="Proteomes" id="UP000179344"/>
    </source>
</evidence>
<name>A0A1F6THB6_9PROT</name>
<reference evidence="1 2" key="1">
    <citation type="journal article" date="2016" name="Nat. Commun.">
        <title>Thousands of microbial genomes shed light on interconnected biogeochemical processes in an aquifer system.</title>
        <authorList>
            <person name="Anantharaman K."/>
            <person name="Brown C.T."/>
            <person name="Hug L.A."/>
            <person name="Sharon I."/>
            <person name="Castelle C.J."/>
            <person name="Probst A.J."/>
            <person name="Thomas B.C."/>
            <person name="Singh A."/>
            <person name="Wilkins M.J."/>
            <person name="Karaoz U."/>
            <person name="Brodie E.L."/>
            <person name="Williams K.H."/>
            <person name="Hubbard S.S."/>
            <person name="Banfield J.F."/>
        </authorList>
    </citation>
    <scope>NUCLEOTIDE SEQUENCE [LARGE SCALE GENOMIC DNA]</scope>
</reference>